<dbReference type="Proteomes" id="UP000006695">
    <property type="component" value="Chromosome"/>
</dbReference>
<dbReference type="InterPro" id="IPR029058">
    <property type="entry name" value="AB_hydrolase_fold"/>
</dbReference>
<dbReference type="SUPFAM" id="SSF53474">
    <property type="entry name" value="alpha/beta-Hydrolases"/>
    <property type="match status" value="1"/>
</dbReference>
<protein>
    <recommendedName>
        <fullName evidence="3">Alpha/beta hydrolase</fullName>
    </recommendedName>
</protein>
<evidence type="ECO:0000313" key="2">
    <source>
        <dbReference type="Proteomes" id="UP000006695"/>
    </source>
</evidence>
<dbReference type="HOGENOM" id="CLU_332274_0_0_7"/>
<evidence type="ECO:0008006" key="3">
    <source>
        <dbReference type="Google" id="ProtNLM"/>
    </source>
</evidence>
<sequence>MRPDPSSFSQMGVIEPKKLNALRVAGVSDYSYADADGNPQSMDLALTGGGGRLKTVDLTDPYNPQPLATVKDALDKEVVSYPYDITLNKETGLAIVSTLSAIQVVDVKDPKNPRLINTITQLPNSSGATTPEGSPAMIPIGTIPAMAEKDGWLYMADQTKGMRTMGINTNDIRVYNESNIQVPEIGYSKGGEDDRRYYVEVKYEDPDINCNDDDLVGSMVIKTRKGAVVNPLPGIDHPTQYLLSFRKGSDEHCYADLKKTITSPTNKRFIATNFPAADLTLTTVDGMAIAPVFGSIGTKAIFEFSNRKDGRLMRRKNIPLEKLIRIAFDGNRDGKIRFDDPEDKKYTFWVNDDHDTGPDVRNAEVGLFDDDIYSSASDANDTEVDQINTLRDLEDFAQVHIQIDEHARNVIKFLTAPHDTPPPVFSYQLQFKNVNGTNPSLNLFEAVTDGTKYLSEYKTALLQLYNKRIVTIDSVNVSDLPANVLMGTGASHFIFEGKSSGTGDLTISLKSDGVDIEENSAKLDLKPITWFYDKYQVAYDDLAKRVLTSYTTRKGDYQPKNNDYIFYVHGWNMTNGEVEKERWAETMFKRLWWSGYTGKVGLFSWPTLEGALTFDESEIRAWNSSEAFKNLLLSGDMTKYQGKIRLLGHSMGGIVSGETINKLPGPGIVHTYIATQAALSAHYYDNTITEKSLAAKIPGTVITANIFGYYMSGNETSSDKPYLSSSTQKAKHINYFNRLDFALSRGDEGYAAWELNSLTRPDFPYSYVPLGSIHLNGLLPLYLPDDRYEVFSRIIQSRAKAIGAVSSAINNFYNDNNKDLKVLFDYDTKHYSHSRQFRSTIIQEKGYWKAIMSDFRLTSSY</sequence>
<dbReference type="KEGG" id="gur:Gura_3019"/>
<keyword evidence="2" id="KW-1185">Reference proteome</keyword>
<gene>
    <name evidence="1" type="ordered locus">Gura_3019</name>
</gene>
<dbReference type="Gene3D" id="3.40.50.1820">
    <property type="entry name" value="alpha/beta hydrolase"/>
    <property type="match status" value="1"/>
</dbReference>
<reference evidence="1 2" key="1">
    <citation type="submission" date="2007-05" db="EMBL/GenBank/DDBJ databases">
        <title>Complete sequence of Geobacter uraniireducens Rf4.</title>
        <authorList>
            <consortium name="US DOE Joint Genome Institute"/>
            <person name="Copeland A."/>
            <person name="Lucas S."/>
            <person name="Lapidus A."/>
            <person name="Barry K."/>
            <person name="Detter J.C."/>
            <person name="Glavina del Rio T."/>
            <person name="Hammon N."/>
            <person name="Israni S."/>
            <person name="Dalin E."/>
            <person name="Tice H."/>
            <person name="Pitluck S."/>
            <person name="Chertkov O."/>
            <person name="Brettin T."/>
            <person name="Bruce D."/>
            <person name="Han C."/>
            <person name="Schmutz J."/>
            <person name="Larimer F."/>
            <person name="Land M."/>
            <person name="Hauser L."/>
            <person name="Kyrpides N."/>
            <person name="Mikhailova N."/>
            <person name="Shelobolina E."/>
            <person name="Aklujkar M."/>
            <person name="Lovley D."/>
            <person name="Richardson P."/>
        </authorList>
    </citation>
    <scope>NUCLEOTIDE SEQUENCE [LARGE SCALE GENOMIC DNA]</scope>
    <source>
        <strain evidence="2">ATCC BAA-1134 / JCM 13001 / Rf4</strain>
    </source>
</reference>
<dbReference type="EMBL" id="CP000698">
    <property type="protein sequence ID" value="ABQ27191.1"/>
    <property type="molecule type" value="Genomic_DNA"/>
</dbReference>
<organism evidence="1 2">
    <name type="scientific">Geotalea uraniireducens (strain Rf4)</name>
    <name type="common">Geobacter uraniireducens</name>
    <dbReference type="NCBI Taxonomy" id="351605"/>
    <lineage>
        <taxon>Bacteria</taxon>
        <taxon>Pseudomonadati</taxon>
        <taxon>Thermodesulfobacteriota</taxon>
        <taxon>Desulfuromonadia</taxon>
        <taxon>Geobacterales</taxon>
        <taxon>Geobacteraceae</taxon>
        <taxon>Geotalea</taxon>
    </lineage>
</organism>
<name>A5G5X3_GEOUR</name>
<accession>A5G5X3</accession>
<dbReference type="AlphaFoldDB" id="A5G5X3"/>
<proteinExistence type="predicted"/>
<evidence type="ECO:0000313" key="1">
    <source>
        <dbReference type="EMBL" id="ABQ27191.1"/>
    </source>
</evidence>
<dbReference type="STRING" id="351605.Gura_3019"/>